<dbReference type="Gene3D" id="2.30.29.30">
    <property type="entry name" value="Pleckstrin-homology domain (PH domain)/Phosphotyrosine-binding domain (PTB)"/>
    <property type="match status" value="1"/>
</dbReference>
<name>A0AAD1S399_PELCU</name>
<keyword evidence="3" id="KW-1185">Reference proteome</keyword>
<reference evidence="2" key="1">
    <citation type="submission" date="2022-03" db="EMBL/GenBank/DDBJ databases">
        <authorList>
            <person name="Alioto T."/>
            <person name="Alioto T."/>
            <person name="Gomez Garrido J."/>
        </authorList>
    </citation>
    <scope>NUCLEOTIDE SEQUENCE</scope>
</reference>
<dbReference type="SUPFAM" id="SSF50729">
    <property type="entry name" value="PH domain-like"/>
    <property type="match status" value="1"/>
</dbReference>
<dbReference type="SMART" id="SM00233">
    <property type="entry name" value="PH"/>
    <property type="match status" value="1"/>
</dbReference>
<proteinExistence type="predicted"/>
<dbReference type="EMBL" id="OW240916">
    <property type="protein sequence ID" value="CAH2291913.1"/>
    <property type="molecule type" value="Genomic_DNA"/>
</dbReference>
<dbReference type="InterPro" id="IPR011993">
    <property type="entry name" value="PH-like_dom_sf"/>
</dbReference>
<evidence type="ECO:0000313" key="3">
    <source>
        <dbReference type="Proteomes" id="UP001295444"/>
    </source>
</evidence>
<evidence type="ECO:0000259" key="1">
    <source>
        <dbReference type="PROSITE" id="PS50003"/>
    </source>
</evidence>
<dbReference type="PROSITE" id="PS50003">
    <property type="entry name" value="PH_DOMAIN"/>
    <property type="match status" value="1"/>
</dbReference>
<evidence type="ECO:0000313" key="2">
    <source>
        <dbReference type="EMBL" id="CAH2291913.1"/>
    </source>
</evidence>
<organism evidence="2 3">
    <name type="scientific">Pelobates cultripes</name>
    <name type="common">Western spadefoot toad</name>
    <dbReference type="NCBI Taxonomy" id="61616"/>
    <lineage>
        <taxon>Eukaryota</taxon>
        <taxon>Metazoa</taxon>
        <taxon>Chordata</taxon>
        <taxon>Craniata</taxon>
        <taxon>Vertebrata</taxon>
        <taxon>Euteleostomi</taxon>
        <taxon>Amphibia</taxon>
        <taxon>Batrachia</taxon>
        <taxon>Anura</taxon>
        <taxon>Pelobatoidea</taxon>
        <taxon>Pelobatidae</taxon>
        <taxon>Pelobates</taxon>
    </lineage>
</organism>
<protein>
    <recommendedName>
        <fullName evidence="1">PH domain-containing protein</fullName>
    </recommendedName>
</protein>
<dbReference type="InterPro" id="IPR001849">
    <property type="entry name" value="PH_domain"/>
</dbReference>
<sequence>MAENKPQEPNRFSPKIEESVRESLSFEGFLRKRKDTMKFTWSKYWFKLQNTTLFFYIPGEVLTATLRGQYYMYNVLSVRKLTNSDIGFQFEIVMKNGKRKLLSADTAELRDVWMAFLWKAMQLPGPGRHNSSCTWYDIPGLLQRANSETMNDELNAISMQVDVPLTNQTDRHRDDEDGPQGVYEIPNFVAFNSPAKDTVSDSDDDADIYDVPRPINSQPVQVSGTETVASGTTDLYPTLLPKYHLTSNESGDPF</sequence>
<dbReference type="Proteomes" id="UP001295444">
    <property type="component" value="Chromosome 05"/>
</dbReference>
<dbReference type="Pfam" id="PF00169">
    <property type="entry name" value="PH"/>
    <property type="match status" value="1"/>
</dbReference>
<gene>
    <name evidence="2" type="ORF">PECUL_23A025007</name>
</gene>
<feature type="domain" description="PH" evidence="1">
    <location>
        <begin position="23"/>
        <end position="122"/>
    </location>
</feature>
<dbReference type="AlphaFoldDB" id="A0AAD1S399"/>
<dbReference type="CDD" id="cd00821">
    <property type="entry name" value="PH"/>
    <property type="match status" value="1"/>
</dbReference>
<accession>A0AAD1S399</accession>